<feature type="domain" description="DNA ligase D polymerase" evidence="1">
    <location>
        <begin position="23"/>
        <end position="269"/>
    </location>
</feature>
<gene>
    <name evidence="2" type="ORF">GC105_12420</name>
</gene>
<evidence type="ECO:0000313" key="2">
    <source>
        <dbReference type="EMBL" id="MPW26593.1"/>
    </source>
</evidence>
<sequence>MLNDKISLSNPQKKLWNKPSISKLDYVREIHELSPFLIRHCKNKYLTCIRYPDGVLGKFFYQKNIPSYAPPWIDSKIMSDINYINLKDERTLMWLCNLATIEFHISFNSIKTPQKPDYIVLDLDPSEGVSFEIVREGGLRIYEELKKLSIEAVVKTSGATGIQILIPHGNKLDYLQGRKINRFFAEYFSKKYPKIFTIERTVKNRGKKIYFDYLQMWTGKSIIAPYSPRAREEAPISMPLYWNELEEGITPKTFNLMNINKILVNRGDILKDYDRIYNEPLHSMVKEISKLH</sequence>
<dbReference type="CDD" id="cd04861">
    <property type="entry name" value="LigD_Pol_like"/>
    <property type="match status" value="1"/>
</dbReference>
<dbReference type="Pfam" id="PF21686">
    <property type="entry name" value="LigD_Prim-Pol"/>
    <property type="match status" value="1"/>
</dbReference>
<reference evidence="2 3" key="1">
    <citation type="submission" date="2019-10" db="EMBL/GenBank/DDBJ databases">
        <title>Alkalibaculum tamaniensis sp.nov., a new alkaliphilic acetogen, isolated on methoxylated aromatics from a mud volcano.</title>
        <authorList>
            <person name="Khomyakova M.A."/>
            <person name="Merkel A.Y."/>
            <person name="Bonch-Osmolovskaya E.A."/>
            <person name="Slobodkin A.I."/>
        </authorList>
    </citation>
    <scope>NUCLEOTIDE SEQUENCE [LARGE SCALE GENOMIC DNA]</scope>
    <source>
        <strain evidence="2 3">M08DMB</strain>
    </source>
</reference>
<dbReference type="InterPro" id="IPR052171">
    <property type="entry name" value="NHEJ_LigD"/>
</dbReference>
<dbReference type="PANTHER" id="PTHR42705:SF2">
    <property type="entry name" value="BIFUNCTIONAL NON-HOMOLOGOUS END JOINING PROTEIN LIGD"/>
    <property type="match status" value="1"/>
</dbReference>
<name>A0A6A7KC57_9FIRM</name>
<dbReference type="Proteomes" id="UP000440004">
    <property type="component" value="Unassembled WGS sequence"/>
</dbReference>
<dbReference type="AlphaFoldDB" id="A0A6A7KC57"/>
<dbReference type="NCBIfam" id="TIGR02778">
    <property type="entry name" value="ligD_pol"/>
    <property type="match status" value="1"/>
</dbReference>
<keyword evidence="3" id="KW-1185">Reference proteome</keyword>
<dbReference type="Gene3D" id="3.90.920.10">
    <property type="entry name" value="DNA primase, PRIM domain"/>
    <property type="match status" value="1"/>
</dbReference>
<dbReference type="PANTHER" id="PTHR42705">
    <property type="entry name" value="BIFUNCTIONAL NON-HOMOLOGOUS END JOINING PROTEIN LIGD"/>
    <property type="match status" value="1"/>
</dbReference>
<proteinExistence type="predicted"/>
<comment type="caution">
    <text evidence="2">The sequence shown here is derived from an EMBL/GenBank/DDBJ whole genome shotgun (WGS) entry which is preliminary data.</text>
</comment>
<evidence type="ECO:0000313" key="3">
    <source>
        <dbReference type="Proteomes" id="UP000440004"/>
    </source>
</evidence>
<evidence type="ECO:0000259" key="1">
    <source>
        <dbReference type="Pfam" id="PF21686"/>
    </source>
</evidence>
<dbReference type="EMBL" id="WHNX01000021">
    <property type="protein sequence ID" value="MPW26593.1"/>
    <property type="molecule type" value="Genomic_DNA"/>
</dbReference>
<organism evidence="2 3">
    <name type="scientific">Alkalibaculum sporogenes</name>
    <dbReference type="NCBI Taxonomy" id="2655001"/>
    <lineage>
        <taxon>Bacteria</taxon>
        <taxon>Bacillati</taxon>
        <taxon>Bacillota</taxon>
        <taxon>Clostridia</taxon>
        <taxon>Eubacteriales</taxon>
        <taxon>Eubacteriaceae</taxon>
        <taxon>Alkalibaculum</taxon>
    </lineage>
</organism>
<protein>
    <submittedName>
        <fullName evidence="2">DNA polymerase domain-containing protein</fullName>
    </submittedName>
</protein>
<dbReference type="InterPro" id="IPR014145">
    <property type="entry name" value="LigD_pol_dom"/>
</dbReference>
<accession>A0A6A7KC57</accession>